<reference evidence="9 10" key="1">
    <citation type="submission" date="2008-07" db="EMBL/GenBank/DDBJ databases">
        <authorList>
            <person name="El-Sayed N."/>
            <person name="Caler E."/>
            <person name="Inman J."/>
            <person name="Amedeo P."/>
            <person name="Hass B."/>
            <person name="Wortman J."/>
        </authorList>
    </citation>
    <scope>NUCLEOTIDE SEQUENCE [LARGE SCALE GENOMIC DNA]</scope>
    <source>
        <strain evidence="10">ATCC 50983 / TXsc</strain>
    </source>
</reference>
<organism evidence="10">
    <name type="scientific">Perkinsus marinus (strain ATCC 50983 / TXsc)</name>
    <dbReference type="NCBI Taxonomy" id="423536"/>
    <lineage>
        <taxon>Eukaryota</taxon>
        <taxon>Sar</taxon>
        <taxon>Alveolata</taxon>
        <taxon>Perkinsozoa</taxon>
        <taxon>Perkinsea</taxon>
        <taxon>Perkinsida</taxon>
        <taxon>Perkinsidae</taxon>
        <taxon>Perkinsus</taxon>
    </lineage>
</organism>
<dbReference type="InterPro" id="IPR041677">
    <property type="entry name" value="DNA2/NAM7_AAA_11"/>
</dbReference>
<evidence type="ECO:0000256" key="4">
    <source>
        <dbReference type="ARBA" id="ARBA00022806"/>
    </source>
</evidence>
<feature type="domain" description="DNA2/NAM7 helicase helicase" evidence="7">
    <location>
        <begin position="62"/>
        <end position="138"/>
    </location>
</feature>
<dbReference type="EMBL" id="GG672691">
    <property type="protein sequence ID" value="EER16895.1"/>
    <property type="molecule type" value="Genomic_DNA"/>
</dbReference>
<comment type="similarity">
    <text evidence="1">Belongs to the DNA2/NAM7 helicase family.</text>
</comment>
<keyword evidence="10" id="KW-1185">Reference proteome</keyword>
<keyword evidence="4" id="KW-0347">Helicase</keyword>
<dbReference type="PANTHER" id="PTHR43788">
    <property type="entry name" value="DNA2/NAM7 HELICASE FAMILY MEMBER"/>
    <property type="match status" value="1"/>
</dbReference>
<dbReference type="InParanoid" id="C5KF93"/>
<feature type="region of interest" description="Disordered" evidence="6">
    <location>
        <begin position="394"/>
        <end position="422"/>
    </location>
</feature>
<dbReference type="InterPro" id="IPR047187">
    <property type="entry name" value="SF1_C_Upf1"/>
</dbReference>
<dbReference type="AlphaFoldDB" id="C5KF93"/>
<keyword evidence="5" id="KW-0067">ATP-binding</keyword>
<protein>
    <submittedName>
        <fullName evidence="9">Uncharacterized protein</fullName>
    </submittedName>
</protein>
<dbReference type="GeneID" id="9052900"/>
<accession>C5KF93</accession>
<dbReference type="PANTHER" id="PTHR43788:SF13">
    <property type="entry name" value="REGULATOR OF NONSENSE TRANSCRIPTS 1"/>
    <property type="match status" value="1"/>
</dbReference>
<evidence type="ECO:0000313" key="10">
    <source>
        <dbReference type="Proteomes" id="UP000007800"/>
    </source>
</evidence>
<proteinExistence type="inferred from homology"/>
<dbReference type="GO" id="GO:0016787">
    <property type="term" value="F:hydrolase activity"/>
    <property type="evidence" value="ECO:0007669"/>
    <property type="project" value="UniProtKB-KW"/>
</dbReference>
<dbReference type="GO" id="GO:0005694">
    <property type="term" value="C:chromosome"/>
    <property type="evidence" value="ECO:0007669"/>
    <property type="project" value="UniProtKB-ARBA"/>
</dbReference>
<feature type="domain" description="DNA2/NAM7 helicase-like C-terminal" evidence="8">
    <location>
        <begin position="147"/>
        <end position="340"/>
    </location>
</feature>
<keyword evidence="2" id="KW-0547">Nucleotide-binding</keyword>
<dbReference type="CDD" id="cd18808">
    <property type="entry name" value="SF1_C_Upf1"/>
    <property type="match status" value="1"/>
</dbReference>
<dbReference type="Gene3D" id="3.40.50.300">
    <property type="entry name" value="P-loop containing nucleotide triphosphate hydrolases"/>
    <property type="match status" value="2"/>
</dbReference>
<dbReference type="InterPro" id="IPR050534">
    <property type="entry name" value="Coronavir_polyprotein_1ab"/>
</dbReference>
<evidence type="ECO:0000259" key="8">
    <source>
        <dbReference type="Pfam" id="PF13087"/>
    </source>
</evidence>
<dbReference type="GO" id="GO:0043139">
    <property type="term" value="F:5'-3' DNA helicase activity"/>
    <property type="evidence" value="ECO:0007669"/>
    <property type="project" value="TreeGrafter"/>
</dbReference>
<evidence type="ECO:0000313" key="9">
    <source>
        <dbReference type="EMBL" id="EER16895.1"/>
    </source>
</evidence>
<evidence type="ECO:0000256" key="3">
    <source>
        <dbReference type="ARBA" id="ARBA00022801"/>
    </source>
</evidence>
<dbReference type="RefSeq" id="XP_002785099.1">
    <property type="nucleotide sequence ID" value="XM_002785053.1"/>
</dbReference>
<dbReference type="Pfam" id="PF13086">
    <property type="entry name" value="AAA_11"/>
    <property type="match status" value="1"/>
</dbReference>
<evidence type="ECO:0000256" key="2">
    <source>
        <dbReference type="ARBA" id="ARBA00022741"/>
    </source>
</evidence>
<evidence type="ECO:0000256" key="6">
    <source>
        <dbReference type="SAM" id="MobiDB-lite"/>
    </source>
</evidence>
<dbReference type="SUPFAM" id="SSF52540">
    <property type="entry name" value="P-loop containing nucleoside triphosphate hydrolases"/>
    <property type="match status" value="1"/>
</dbReference>
<dbReference type="Pfam" id="PF13087">
    <property type="entry name" value="AAA_12"/>
    <property type="match status" value="1"/>
</dbReference>
<dbReference type="Proteomes" id="UP000007800">
    <property type="component" value="Unassembled WGS sequence"/>
</dbReference>
<dbReference type="GO" id="GO:0005524">
    <property type="term" value="F:ATP binding"/>
    <property type="evidence" value="ECO:0007669"/>
    <property type="project" value="UniProtKB-KW"/>
</dbReference>
<evidence type="ECO:0000256" key="1">
    <source>
        <dbReference type="ARBA" id="ARBA00007913"/>
    </source>
</evidence>
<sequence length="422" mass="46158">MHETVAISPVHDEVKMEDLQAFSIFLAKKLEPLEHSLESCRGHPIVKEYKRAVELGQFRRLPGLRAQMDKIAVNRFPVLVATCIGSGHQMLDGLTFDSVVIDECTQATEPATLVPLTRGAKRCVLLGDHKQLSATICSTAASERGLGKSLFERVLESGGRLHLLDVQRRMHPSIAEFSNINFYEGRLHSEVGERAKIPGLYWPASGVQVCLVNIDALSGGETRVGTSFSNRAEAKAVIDAMVVAVKAGVEPGDIGIVVPYSGQKTQKERMLESDYRLPRESVERISINTVDACQGSERELILFSAVRSNRDGDIGFTGDPRRMNVVLTRAKRSLVVFGDVKTLSADTEGDWARWVHWAKSTGCMVEMAEYLRNSAVNGASGSAGPWRRGAVEARGSAYGNNSPPKPSSSKMSHLIEQPDFVV</sequence>
<dbReference type="InterPro" id="IPR041679">
    <property type="entry name" value="DNA2/NAM7-like_C"/>
</dbReference>
<evidence type="ECO:0000256" key="5">
    <source>
        <dbReference type="ARBA" id="ARBA00022840"/>
    </source>
</evidence>
<gene>
    <name evidence="9" type="ORF">Pmar_PMAR004747</name>
</gene>
<dbReference type="InterPro" id="IPR027417">
    <property type="entry name" value="P-loop_NTPase"/>
</dbReference>
<dbReference type="FunFam" id="3.40.50.300:FF:000326">
    <property type="entry name" value="P-loop containing nucleoside triphosphate hydrolase"/>
    <property type="match status" value="1"/>
</dbReference>
<name>C5KF93_PERM5</name>
<keyword evidence="3" id="KW-0378">Hydrolase</keyword>
<evidence type="ECO:0000259" key="7">
    <source>
        <dbReference type="Pfam" id="PF13086"/>
    </source>
</evidence>
<dbReference type="OrthoDB" id="6513042at2759"/>